<evidence type="ECO:0000256" key="4">
    <source>
        <dbReference type="ARBA" id="ARBA00023136"/>
    </source>
</evidence>
<evidence type="ECO:0000256" key="8">
    <source>
        <dbReference type="SAM" id="SignalP"/>
    </source>
</evidence>
<feature type="transmembrane region" description="Helical" evidence="7">
    <location>
        <begin position="77"/>
        <end position="96"/>
    </location>
</feature>
<feature type="region of interest" description="Disordered" evidence="6">
    <location>
        <begin position="220"/>
        <end position="241"/>
    </location>
</feature>
<evidence type="ECO:0000256" key="2">
    <source>
        <dbReference type="ARBA" id="ARBA00022692"/>
    </source>
</evidence>
<reference evidence="10" key="1">
    <citation type="journal article" date="2023" name="Genome Biol. Evol.">
        <title>First Whole Genome Sequence and Flow Cytometry Genome Size Data for the Lichen-Forming Fungus Ramalina farinacea (Ascomycota).</title>
        <authorList>
            <person name="Llewellyn T."/>
            <person name="Mian S."/>
            <person name="Hill R."/>
            <person name="Leitch I.J."/>
            <person name="Gaya E."/>
        </authorList>
    </citation>
    <scope>NUCLEOTIDE SEQUENCE</scope>
    <source>
        <strain evidence="10">LIQ254RAFAR</strain>
    </source>
</reference>
<dbReference type="PANTHER" id="PTHR33048">
    <property type="entry name" value="PTH11-LIKE INTEGRAL MEMBRANE PROTEIN (AFU_ORTHOLOGUE AFUA_5G11245)"/>
    <property type="match status" value="1"/>
</dbReference>
<feature type="signal peptide" evidence="8">
    <location>
        <begin position="1"/>
        <end position="17"/>
    </location>
</feature>
<dbReference type="PANTHER" id="PTHR33048:SF47">
    <property type="entry name" value="INTEGRAL MEMBRANE PROTEIN-RELATED"/>
    <property type="match status" value="1"/>
</dbReference>
<sequence>MVLIIGWGVLAITQTWAFCVPIAYGWDPTIPGGHCANRDAGYLVVGIVDAVTDFLILVLPLPMILRLQISRSRQISLLVIFSIAIFTTIVSALRAYSTTLISMTDFTDSRTLLDVLSAIEPGVSIVVASSFVLAPVFQKHFRRAPTQQSSLKKADFLRIPNGRDTQLDDEFELQGVRTVAVGPDDVDLGLPSVPARAHDREPPGAGDIAILQEFEVKWDFDGQGGRGTRTSAGSHLRPEQD</sequence>
<evidence type="ECO:0000256" key="3">
    <source>
        <dbReference type="ARBA" id="ARBA00022989"/>
    </source>
</evidence>
<feature type="transmembrane region" description="Helical" evidence="7">
    <location>
        <begin position="116"/>
        <end position="137"/>
    </location>
</feature>
<evidence type="ECO:0000256" key="6">
    <source>
        <dbReference type="SAM" id="MobiDB-lite"/>
    </source>
</evidence>
<proteinExistence type="inferred from homology"/>
<protein>
    <recommendedName>
        <fullName evidence="9">Rhodopsin domain-containing protein</fullName>
    </recommendedName>
</protein>
<feature type="chain" id="PRO_5041362797" description="Rhodopsin domain-containing protein" evidence="8">
    <location>
        <begin position="18"/>
        <end position="241"/>
    </location>
</feature>
<evidence type="ECO:0000256" key="7">
    <source>
        <dbReference type="SAM" id="Phobius"/>
    </source>
</evidence>
<dbReference type="EMBL" id="JAPUFD010000002">
    <property type="protein sequence ID" value="MDI1486114.1"/>
    <property type="molecule type" value="Genomic_DNA"/>
</dbReference>
<comment type="subcellular location">
    <subcellularLocation>
        <location evidence="1">Membrane</location>
        <topology evidence="1">Multi-pass membrane protein</topology>
    </subcellularLocation>
</comment>
<dbReference type="InterPro" id="IPR049326">
    <property type="entry name" value="Rhodopsin_dom_fungi"/>
</dbReference>
<evidence type="ECO:0000256" key="5">
    <source>
        <dbReference type="ARBA" id="ARBA00038359"/>
    </source>
</evidence>
<feature type="transmembrane region" description="Helical" evidence="7">
    <location>
        <begin position="41"/>
        <end position="65"/>
    </location>
</feature>
<evidence type="ECO:0000313" key="10">
    <source>
        <dbReference type="EMBL" id="MDI1486114.1"/>
    </source>
</evidence>
<dbReference type="AlphaFoldDB" id="A0AA43QI79"/>
<dbReference type="GO" id="GO:0016020">
    <property type="term" value="C:membrane"/>
    <property type="evidence" value="ECO:0007669"/>
    <property type="project" value="UniProtKB-SubCell"/>
</dbReference>
<gene>
    <name evidence="10" type="ORF">OHK93_004304</name>
</gene>
<dbReference type="Proteomes" id="UP001161017">
    <property type="component" value="Unassembled WGS sequence"/>
</dbReference>
<dbReference type="InterPro" id="IPR052337">
    <property type="entry name" value="SAT4-like"/>
</dbReference>
<accession>A0AA43QI79</accession>
<keyword evidence="8" id="KW-0732">Signal</keyword>
<organism evidence="10 11">
    <name type="scientific">Ramalina farinacea</name>
    <dbReference type="NCBI Taxonomy" id="258253"/>
    <lineage>
        <taxon>Eukaryota</taxon>
        <taxon>Fungi</taxon>
        <taxon>Dikarya</taxon>
        <taxon>Ascomycota</taxon>
        <taxon>Pezizomycotina</taxon>
        <taxon>Lecanoromycetes</taxon>
        <taxon>OSLEUM clade</taxon>
        <taxon>Lecanoromycetidae</taxon>
        <taxon>Lecanorales</taxon>
        <taxon>Lecanorineae</taxon>
        <taxon>Ramalinaceae</taxon>
        <taxon>Ramalina</taxon>
    </lineage>
</organism>
<keyword evidence="2 7" id="KW-0812">Transmembrane</keyword>
<dbReference type="Pfam" id="PF20684">
    <property type="entry name" value="Fung_rhodopsin"/>
    <property type="match status" value="1"/>
</dbReference>
<keyword evidence="4 7" id="KW-0472">Membrane</keyword>
<comment type="caution">
    <text evidence="10">The sequence shown here is derived from an EMBL/GenBank/DDBJ whole genome shotgun (WGS) entry which is preliminary data.</text>
</comment>
<keyword evidence="3 7" id="KW-1133">Transmembrane helix</keyword>
<feature type="domain" description="Rhodopsin" evidence="9">
    <location>
        <begin position="1"/>
        <end position="138"/>
    </location>
</feature>
<evidence type="ECO:0000256" key="1">
    <source>
        <dbReference type="ARBA" id="ARBA00004141"/>
    </source>
</evidence>
<evidence type="ECO:0000259" key="9">
    <source>
        <dbReference type="Pfam" id="PF20684"/>
    </source>
</evidence>
<name>A0AA43QI79_9LECA</name>
<keyword evidence="11" id="KW-1185">Reference proteome</keyword>
<evidence type="ECO:0000313" key="11">
    <source>
        <dbReference type="Proteomes" id="UP001161017"/>
    </source>
</evidence>
<comment type="similarity">
    <text evidence="5">Belongs to the SAT4 family.</text>
</comment>